<evidence type="ECO:0008006" key="3">
    <source>
        <dbReference type="Google" id="ProtNLM"/>
    </source>
</evidence>
<evidence type="ECO:0000313" key="2">
    <source>
        <dbReference type="EMBL" id="KKN51017.1"/>
    </source>
</evidence>
<proteinExistence type="predicted"/>
<keyword evidence="1" id="KW-0472">Membrane</keyword>
<dbReference type="EMBL" id="LAZR01001084">
    <property type="protein sequence ID" value="KKN51017.1"/>
    <property type="molecule type" value="Genomic_DNA"/>
</dbReference>
<reference evidence="2" key="1">
    <citation type="journal article" date="2015" name="Nature">
        <title>Complex archaea that bridge the gap between prokaryotes and eukaryotes.</title>
        <authorList>
            <person name="Spang A."/>
            <person name="Saw J.H."/>
            <person name="Jorgensen S.L."/>
            <person name="Zaremba-Niedzwiedzka K."/>
            <person name="Martijn J."/>
            <person name="Lind A.E."/>
            <person name="van Eijk R."/>
            <person name="Schleper C."/>
            <person name="Guy L."/>
            <person name="Ettema T.J."/>
        </authorList>
    </citation>
    <scope>NUCLEOTIDE SEQUENCE</scope>
</reference>
<name>A0A0F9RMJ5_9ZZZZ</name>
<keyword evidence="1" id="KW-1133">Transmembrane helix</keyword>
<dbReference type="AlphaFoldDB" id="A0A0F9RMJ5"/>
<comment type="caution">
    <text evidence="2">The sequence shown here is derived from an EMBL/GenBank/DDBJ whole genome shotgun (WGS) entry which is preliminary data.</text>
</comment>
<feature type="transmembrane region" description="Helical" evidence="1">
    <location>
        <begin position="33"/>
        <end position="55"/>
    </location>
</feature>
<gene>
    <name evidence="2" type="ORF">LCGC14_0627090</name>
</gene>
<organism evidence="2">
    <name type="scientific">marine sediment metagenome</name>
    <dbReference type="NCBI Taxonomy" id="412755"/>
    <lineage>
        <taxon>unclassified sequences</taxon>
        <taxon>metagenomes</taxon>
        <taxon>ecological metagenomes</taxon>
    </lineage>
</organism>
<keyword evidence="1" id="KW-0812">Transmembrane</keyword>
<accession>A0A0F9RMJ5</accession>
<protein>
    <recommendedName>
        <fullName evidence="3">DUF2306 domain-containing protein</fullName>
    </recommendedName>
</protein>
<evidence type="ECO:0000256" key="1">
    <source>
        <dbReference type="SAM" id="Phobius"/>
    </source>
</evidence>
<sequence>MALTIHLTAAVWALLAGISQLYALKGTRVHKIVGWSWMTAMVAAGIGTLAPGRLIHQWVFG</sequence>